<dbReference type="Proteomes" id="UP001589783">
    <property type="component" value="Unassembled WGS sequence"/>
</dbReference>
<dbReference type="EMBL" id="JBHLWV010000018">
    <property type="protein sequence ID" value="MFC0314841.1"/>
    <property type="molecule type" value="Genomic_DNA"/>
</dbReference>
<comment type="caution">
    <text evidence="1">The sequence shown here is derived from an EMBL/GenBank/DDBJ whole genome shotgun (WGS) entry which is preliminary data.</text>
</comment>
<gene>
    <name evidence="1" type="ORF">ACFFJD_08260</name>
</gene>
<name>A0ABV6H7I7_9ACTN</name>
<sequence length="196" mass="19880">MTTIDDLSCCAGCDCGEGCLADCAVGQACPDAPPVAGAVARTYGTGDRRGHAPLASGTTRAIVAVTVPADLAADGLAVIIDMVLATGFGGEPDTTAWAGVDDFLADFKAGLVYQRKLPTSVGDRTAIALERSGCCGLDADRTGQLVECGAAVTCVGYTAGGWWPHCDAHALPTDLAVSGVRRDPDSLGHLADFAEH</sequence>
<accession>A0ABV6H7I7</accession>
<evidence type="ECO:0000313" key="2">
    <source>
        <dbReference type="Proteomes" id="UP001589783"/>
    </source>
</evidence>
<evidence type="ECO:0000313" key="1">
    <source>
        <dbReference type="EMBL" id="MFC0314841.1"/>
    </source>
</evidence>
<dbReference type="RefSeq" id="WP_382362999.1">
    <property type="nucleotide sequence ID" value="NZ_JBHLWV010000018.1"/>
</dbReference>
<proteinExistence type="predicted"/>
<keyword evidence="2" id="KW-1185">Reference proteome</keyword>
<reference evidence="1 2" key="1">
    <citation type="submission" date="2024-09" db="EMBL/GenBank/DDBJ databases">
        <authorList>
            <person name="Sun Q."/>
            <person name="Mori K."/>
        </authorList>
    </citation>
    <scope>NUCLEOTIDE SEQUENCE [LARGE SCALE GENOMIC DNA]</scope>
    <source>
        <strain evidence="1 2">CCM 7957</strain>
    </source>
</reference>
<organism evidence="1 2">
    <name type="scientific">Gordonia phosphorivorans</name>
    <dbReference type="NCBI Taxonomy" id="1056982"/>
    <lineage>
        <taxon>Bacteria</taxon>
        <taxon>Bacillati</taxon>
        <taxon>Actinomycetota</taxon>
        <taxon>Actinomycetes</taxon>
        <taxon>Mycobacteriales</taxon>
        <taxon>Gordoniaceae</taxon>
        <taxon>Gordonia</taxon>
    </lineage>
</organism>
<protein>
    <submittedName>
        <fullName evidence="1">Uncharacterized protein</fullName>
    </submittedName>
</protein>